<evidence type="ECO:0000313" key="11">
    <source>
        <dbReference type="EMBL" id="QEK51799.1"/>
    </source>
</evidence>
<proteinExistence type="inferred from homology"/>
<comment type="catalytic activity">
    <reaction evidence="1">
        <text>a 4-O-methyl-thymidine in DNA + L-cysteinyl-[protein] = a thymidine in DNA + S-methyl-L-cysteinyl-[protein]</text>
        <dbReference type="Rhea" id="RHEA:53428"/>
        <dbReference type="Rhea" id="RHEA-COMP:10131"/>
        <dbReference type="Rhea" id="RHEA-COMP:10132"/>
        <dbReference type="Rhea" id="RHEA-COMP:13555"/>
        <dbReference type="Rhea" id="RHEA-COMP:13556"/>
        <dbReference type="ChEBI" id="CHEBI:29950"/>
        <dbReference type="ChEBI" id="CHEBI:82612"/>
        <dbReference type="ChEBI" id="CHEBI:137386"/>
        <dbReference type="ChEBI" id="CHEBI:137387"/>
        <dbReference type="EC" id="2.1.1.63"/>
    </reaction>
</comment>
<dbReference type="Pfam" id="PF01035">
    <property type="entry name" value="DNA_binding_1"/>
    <property type="match status" value="1"/>
</dbReference>
<keyword evidence="7" id="KW-0234">DNA repair</keyword>
<accession>A0A5C0VI88</accession>
<dbReference type="InterPro" id="IPR001497">
    <property type="entry name" value="MethylDNA_cys_MeTrfase_AS"/>
</dbReference>
<evidence type="ECO:0000256" key="1">
    <source>
        <dbReference type="ARBA" id="ARBA00001286"/>
    </source>
</evidence>
<dbReference type="InterPro" id="IPR036631">
    <property type="entry name" value="MGMT_N_sf"/>
</dbReference>
<dbReference type="EC" id="2.1.1.63" evidence="3"/>
<dbReference type="SUPFAM" id="SSF53155">
    <property type="entry name" value="Methylated DNA-protein cysteine methyltransferase domain"/>
    <property type="match status" value="1"/>
</dbReference>
<feature type="domain" description="Methylated-DNA-[protein]-cysteine S-methyltransferase DNA binding" evidence="9">
    <location>
        <begin position="70"/>
        <end position="148"/>
    </location>
</feature>
<evidence type="ECO:0000256" key="5">
    <source>
        <dbReference type="ARBA" id="ARBA00022679"/>
    </source>
</evidence>
<evidence type="ECO:0000256" key="4">
    <source>
        <dbReference type="ARBA" id="ARBA00022603"/>
    </source>
</evidence>
<dbReference type="Gene3D" id="3.30.160.70">
    <property type="entry name" value="Methylated DNA-protein cysteine methyltransferase domain"/>
    <property type="match status" value="1"/>
</dbReference>
<dbReference type="AlphaFoldDB" id="A0A5C0VI88"/>
<keyword evidence="4 11" id="KW-0489">Methyltransferase</keyword>
<dbReference type="Proteomes" id="UP000323653">
    <property type="component" value="Chromosome"/>
</dbReference>
<dbReference type="PANTHER" id="PTHR10815:SF13">
    <property type="entry name" value="METHYLATED-DNA--PROTEIN-CYSTEINE METHYLTRANSFERASE"/>
    <property type="match status" value="1"/>
</dbReference>
<evidence type="ECO:0000256" key="3">
    <source>
        <dbReference type="ARBA" id="ARBA00011918"/>
    </source>
</evidence>
<dbReference type="Gene3D" id="1.10.10.10">
    <property type="entry name" value="Winged helix-like DNA-binding domain superfamily/Winged helix DNA-binding domain"/>
    <property type="match status" value="1"/>
</dbReference>
<keyword evidence="12" id="KW-1185">Reference proteome</keyword>
<dbReference type="FunFam" id="1.10.10.10:FF:000214">
    <property type="entry name" value="Methylated-DNA--protein-cysteine methyltransferase"/>
    <property type="match status" value="1"/>
</dbReference>
<dbReference type="Pfam" id="PF02870">
    <property type="entry name" value="Methyltransf_1N"/>
    <property type="match status" value="1"/>
</dbReference>
<dbReference type="GO" id="GO:0003908">
    <property type="term" value="F:methylated-DNA-[protein]-cysteine S-methyltransferase activity"/>
    <property type="evidence" value="ECO:0007669"/>
    <property type="project" value="UniProtKB-EC"/>
</dbReference>
<evidence type="ECO:0000259" key="10">
    <source>
        <dbReference type="Pfam" id="PF02870"/>
    </source>
</evidence>
<evidence type="ECO:0000313" key="12">
    <source>
        <dbReference type="Proteomes" id="UP000323653"/>
    </source>
</evidence>
<dbReference type="KEGG" id="pej:FYC62_09170"/>
<organism evidence="11 12">
    <name type="scientific">Pedobacter aquae</name>
    <dbReference type="NCBI Taxonomy" id="2605747"/>
    <lineage>
        <taxon>Bacteria</taxon>
        <taxon>Pseudomonadati</taxon>
        <taxon>Bacteroidota</taxon>
        <taxon>Sphingobacteriia</taxon>
        <taxon>Sphingobacteriales</taxon>
        <taxon>Sphingobacteriaceae</taxon>
        <taxon>Pedobacter</taxon>
    </lineage>
</organism>
<dbReference type="InterPro" id="IPR014048">
    <property type="entry name" value="MethylDNA_cys_MeTrfase_DNA-bd"/>
</dbReference>
<keyword evidence="6" id="KW-0227">DNA damage</keyword>
<dbReference type="GO" id="GO:0032259">
    <property type="term" value="P:methylation"/>
    <property type="evidence" value="ECO:0007669"/>
    <property type="project" value="UniProtKB-KW"/>
</dbReference>
<dbReference type="InterPro" id="IPR036388">
    <property type="entry name" value="WH-like_DNA-bd_sf"/>
</dbReference>
<dbReference type="CDD" id="cd06445">
    <property type="entry name" value="ATase"/>
    <property type="match status" value="1"/>
</dbReference>
<dbReference type="PROSITE" id="PS00374">
    <property type="entry name" value="MGMT"/>
    <property type="match status" value="1"/>
</dbReference>
<evidence type="ECO:0000256" key="2">
    <source>
        <dbReference type="ARBA" id="ARBA00008711"/>
    </source>
</evidence>
<sequence length="159" mass="17591">MNVQSMESPLGFVIIKEEDQAICEISFADVPEENGTKTDVLTLALTELQQYLDGDLKSFTFPIKQSGTVFQQQVWSTLQELNFAEVISYTTLAIRMQNLLAIRAIAAANGKNKIMIAVPCHRVVGMAGELTGYAGGVWRKQWLLEHEAKIAGIGQTKLF</sequence>
<dbReference type="NCBIfam" id="TIGR00589">
    <property type="entry name" value="ogt"/>
    <property type="match status" value="1"/>
</dbReference>
<dbReference type="InterPro" id="IPR036217">
    <property type="entry name" value="MethylDNA_cys_MeTrfase_DNAb"/>
</dbReference>
<feature type="domain" description="Methylguanine DNA methyltransferase ribonuclease-like" evidence="10">
    <location>
        <begin position="5"/>
        <end position="64"/>
    </location>
</feature>
<gene>
    <name evidence="11" type="ORF">FYC62_09170</name>
</gene>
<dbReference type="SUPFAM" id="SSF46767">
    <property type="entry name" value="Methylated DNA-protein cysteine methyltransferase, C-terminal domain"/>
    <property type="match status" value="1"/>
</dbReference>
<protein>
    <recommendedName>
        <fullName evidence="3">methylated-DNA--[protein]-cysteine S-methyltransferase</fullName>
        <ecNumber evidence="3">2.1.1.63</ecNumber>
    </recommendedName>
</protein>
<dbReference type="InterPro" id="IPR008332">
    <property type="entry name" value="MethylG_MeTrfase_N"/>
</dbReference>
<evidence type="ECO:0000256" key="7">
    <source>
        <dbReference type="ARBA" id="ARBA00023204"/>
    </source>
</evidence>
<evidence type="ECO:0000256" key="8">
    <source>
        <dbReference type="ARBA" id="ARBA00049348"/>
    </source>
</evidence>
<dbReference type="GO" id="GO:0006281">
    <property type="term" value="P:DNA repair"/>
    <property type="evidence" value="ECO:0007669"/>
    <property type="project" value="UniProtKB-KW"/>
</dbReference>
<comment type="similarity">
    <text evidence="2">Belongs to the MGMT family.</text>
</comment>
<evidence type="ECO:0000259" key="9">
    <source>
        <dbReference type="Pfam" id="PF01035"/>
    </source>
</evidence>
<dbReference type="PANTHER" id="PTHR10815">
    <property type="entry name" value="METHYLATED-DNA--PROTEIN-CYSTEINE METHYLTRANSFERASE"/>
    <property type="match status" value="1"/>
</dbReference>
<reference evidence="11 12" key="1">
    <citation type="submission" date="2019-08" db="EMBL/GenBank/DDBJ databases">
        <title>Pedobacter sp. nov., isolated from Han river, South Korea.</title>
        <authorList>
            <person name="Lee D.-H."/>
            <person name="Kim Y.-S."/>
            <person name="Hwang E.-M."/>
            <person name="Le Tran T.C."/>
            <person name="Cha C.-J."/>
        </authorList>
    </citation>
    <scope>NUCLEOTIDE SEQUENCE [LARGE SCALE GENOMIC DNA]</scope>
    <source>
        <strain evidence="11 12">CJ43</strain>
    </source>
</reference>
<keyword evidence="5 11" id="KW-0808">Transferase</keyword>
<comment type="catalytic activity">
    <reaction evidence="8">
        <text>a 6-O-methyl-2'-deoxyguanosine in DNA + L-cysteinyl-[protein] = S-methyl-L-cysteinyl-[protein] + a 2'-deoxyguanosine in DNA</text>
        <dbReference type="Rhea" id="RHEA:24000"/>
        <dbReference type="Rhea" id="RHEA-COMP:10131"/>
        <dbReference type="Rhea" id="RHEA-COMP:10132"/>
        <dbReference type="Rhea" id="RHEA-COMP:11367"/>
        <dbReference type="Rhea" id="RHEA-COMP:11368"/>
        <dbReference type="ChEBI" id="CHEBI:29950"/>
        <dbReference type="ChEBI" id="CHEBI:82612"/>
        <dbReference type="ChEBI" id="CHEBI:85445"/>
        <dbReference type="ChEBI" id="CHEBI:85448"/>
        <dbReference type="EC" id="2.1.1.63"/>
    </reaction>
</comment>
<dbReference type="EMBL" id="CP043329">
    <property type="protein sequence ID" value="QEK51799.1"/>
    <property type="molecule type" value="Genomic_DNA"/>
</dbReference>
<dbReference type="RefSeq" id="WP_149074717.1">
    <property type="nucleotide sequence ID" value="NZ_CP043329.1"/>
</dbReference>
<name>A0A5C0VI88_9SPHI</name>
<evidence type="ECO:0000256" key="6">
    <source>
        <dbReference type="ARBA" id="ARBA00022763"/>
    </source>
</evidence>